<accession>A0A0U3CU11</accession>
<evidence type="ECO:0000259" key="1">
    <source>
        <dbReference type="Pfam" id="PF05239"/>
    </source>
</evidence>
<sequence length="116" mass="12871">MFEAENIRDWRDHDVVDAEGSKIGSLESVYVDTATDQPAFAGVIIGLPTRKRITFVPLNKAVVAPSYLKVAWPKQLVKDAPSIDTDGELLAEEEQAVFAHYKLEYGSGPGRRLARR</sequence>
<dbReference type="Proteomes" id="UP000064183">
    <property type="component" value="Chromosome"/>
</dbReference>
<dbReference type="GeneID" id="27780752"/>
<organism evidence="2 3">
    <name type="scientific">Streptomyces globisporus C-1027</name>
    <dbReference type="NCBI Taxonomy" id="1172567"/>
    <lineage>
        <taxon>Bacteria</taxon>
        <taxon>Bacillati</taxon>
        <taxon>Actinomycetota</taxon>
        <taxon>Actinomycetes</taxon>
        <taxon>Kitasatosporales</taxon>
        <taxon>Streptomycetaceae</taxon>
        <taxon>Streptomyces</taxon>
    </lineage>
</organism>
<dbReference type="Pfam" id="PF05239">
    <property type="entry name" value="PRC"/>
    <property type="match status" value="1"/>
</dbReference>
<proteinExistence type="predicted"/>
<protein>
    <submittedName>
        <fullName evidence="2">Photosystem reaction center subunit H</fullName>
    </submittedName>
</protein>
<dbReference type="InterPro" id="IPR027275">
    <property type="entry name" value="PRC-brl_dom"/>
</dbReference>
<dbReference type="STRING" id="1172567.WQO_00450"/>
<evidence type="ECO:0000313" key="2">
    <source>
        <dbReference type="EMBL" id="ALU91972.1"/>
    </source>
</evidence>
<dbReference type="AlphaFoldDB" id="A0A0U3CU11"/>
<feature type="domain" description="PRC-barrel" evidence="1">
    <location>
        <begin position="4"/>
        <end position="61"/>
    </location>
</feature>
<dbReference type="Gene3D" id="3.90.50.10">
    <property type="entry name" value="Photosynthetic Reaction Center, subunit H, domain 2"/>
    <property type="match status" value="1"/>
</dbReference>
<reference evidence="2 3" key="1">
    <citation type="journal article" date="2012" name="J. Bacteriol.">
        <title>Draft genome sequence of Streptomyces globisporus C-1027, which produces an antitumor antibiotic consisting of a nine-membered enediyne with a chromoprotein.</title>
        <authorList>
            <person name="Wang L."/>
            <person name="Wang S."/>
            <person name="He Q."/>
            <person name="Yu T."/>
            <person name="Li Q."/>
            <person name="Hong B."/>
        </authorList>
    </citation>
    <scope>NUCLEOTIDE SEQUENCE [LARGE SCALE GENOMIC DNA]</scope>
    <source>
        <strain evidence="2 3">C-1027</strain>
    </source>
</reference>
<dbReference type="KEGG" id="sgb:WQO_00450"/>
<dbReference type="RefSeq" id="WP_010063805.1">
    <property type="nucleotide sequence ID" value="NZ_CP013738.1"/>
</dbReference>
<dbReference type="GO" id="GO:0030077">
    <property type="term" value="C:plasma membrane light-harvesting complex"/>
    <property type="evidence" value="ECO:0007669"/>
    <property type="project" value="InterPro"/>
</dbReference>
<dbReference type="SUPFAM" id="SSF50346">
    <property type="entry name" value="PRC-barrel domain"/>
    <property type="match status" value="1"/>
</dbReference>
<dbReference type="InterPro" id="IPR011033">
    <property type="entry name" value="PRC_barrel-like_sf"/>
</dbReference>
<dbReference type="EMBL" id="CP013738">
    <property type="protein sequence ID" value="ALU91972.1"/>
    <property type="molecule type" value="Genomic_DNA"/>
</dbReference>
<dbReference type="InterPro" id="IPR014747">
    <property type="entry name" value="Bac_photo_RC_H_C"/>
</dbReference>
<dbReference type="GO" id="GO:0019684">
    <property type="term" value="P:photosynthesis, light reaction"/>
    <property type="evidence" value="ECO:0007669"/>
    <property type="project" value="InterPro"/>
</dbReference>
<name>A0A0U3CU11_STRGL</name>
<evidence type="ECO:0000313" key="3">
    <source>
        <dbReference type="Proteomes" id="UP000064183"/>
    </source>
</evidence>
<gene>
    <name evidence="2" type="ORF">WQO_00450</name>
</gene>